<protein>
    <recommendedName>
        <fullName evidence="3">EF-hand domain-containing protein</fullName>
    </recommendedName>
</protein>
<dbReference type="EMBL" id="MN740707">
    <property type="protein sequence ID" value="QHU09270.1"/>
    <property type="molecule type" value="Genomic_DNA"/>
</dbReference>
<reference evidence="2" key="1">
    <citation type="journal article" date="2020" name="Nature">
        <title>Giant virus diversity and host interactions through global metagenomics.</title>
        <authorList>
            <person name="Schulz F."/>
            <person name="Roux S."/>
            <person name="Paez-Espino D."/>
            <person name="Jungbluth S."/>
            <person name="Walsh D.A."/>
            <person name="Denef V.J."/>
            <person name="McMahon K.D."/>
            <person name="Konstantinidis K.T."/>
            <person name="Eloe-Fadrosh E.A."/>
            <person name="Kyrpides N.C."/>
            <person name="Woyke T."/>
        </authorList>
    </citation>
    <scope>NUCLEOTIDE SEQUENCE</scope>
    <source>
        <strain evidence="2">GVMAG-S-1074260-58</strain>
    </source>
</reference>
<sequence length="154" mass="17765">MRIIDRLNKFANTLNTNTYFAGITMLILNIGSKYIDLGFTKTQEQVIREAIARELIIFSILFVATKNVMVSILMTASFTILSRYLINENSSYCIMSSYMSRLSNAIDTNEDGVITKKEEEEAIHILEKAKRQKKKEVNKSRYDPYVENENIALY</sequence>
<keyword evidence="1" id="KW-0472">Membrane</keyword>
<evidence type="ECO:0000256" key="1">
    <source>
        <dbReference type="SAM" id="Phobius"/>
    </source>
</evidence>
<organism evidence="2">
    <name type="scientific">viral metagenome</name>
    <dbReference type="NCBI Taxonomy" id="1070528"/>
    <lineage>
        <taxon>unclassified sequences</taxon>
        <taxon>metagenomes</taxon>
        <taxon>organismal metagenomes</taxon>
    </lineage>
</organism>
<keyword evidence="1" id="KW-0812">Transmembrane</keyword>
<evidence type="ECO:0008006" key="3">
    <source>
        <dbReference type="Google" id="ProtNLM"/>
    </source>
</evidence>
<name>A0A6C0JX29_9ZZZZ</name>
<dbReference type="AlphaFoldDB" id="A0A6C0JX29"/>
<proteinExistence type="predicted"/>
<keyword evidence="1" id="KW-1133">Transmembrane helix</keyword>
<feature type="transmembrane region" description="Helical" evidence="1">
    <location>
        <begin position="55"/>
        <end position="81"/>
    </location>
</feature>
<evidence type="ECO:0000313" key="2">
    <source>
        <dbReference type="EMBL" id="QHU09270.1"/>
    </source>
</evidence>
<accession>A0A6C0JX29</accession>